<sequence>MKHRIIFAVIMSFVLSLLMTMWVTWLNLGATTHFVQHWLKAFILAWPAAAVISMMFAPRIHRLAGKLSA</sequence>
<evidence type="ECO:0000313" key="3">
    <source>
        <dbReference type="Proteomes" id="UP001201273"/>
    </source>
</evidence>
<dbReference type="InterPro" id="IPR021529">
    <property type="entry name" value="DUF2798"/>
</dbReference>
<proteinExistence type="predicted"/>
<comment type="caution">
    <text evidence="2">The sequence shown here is derived from an EMBL/GenBank/DDBJ whole genome shotgun (WGS) entry which is preliminary data.</text>
</comment>
<dbReference type="RefSeq" id="WP_233051246.1">
    <property type="nucleotide sequence ID" value="NZ_JAIMJA010000002.1"/>
</dbReference>
<reference evidence="2 3" key="1">
    <citation type="journal article" date="2022" name="Environ. Microbiol. Rep.">
        <title>Eco-phylogenetic analyses reveal divergent evolution of vitamin B12 metabolism in the marine bacterial family 'Psychromonadaceae'.</title>
        <authorList>
            <person name="Jin X."/>
            <person name="Yang Y."/>
            <person name="Cao H."/>
            <person name="Gao B."/>
            <person name="Zhao Z."/>
        </authorList>
    </citation>
    <scope>NUCLEOTIDE SEQUENCE [LARGE SCALE GENOMIC DNA]</scope>
    <source>
        <strain evidence="2 3">MKS20</strain>
    </source>
</reference>
<feature type="transmembrane region" description="Helical" evidence="1">
    <location>
        <begin position="37"/>
        <end position="57"/>
    </location>
</feature>
<keyword evidence="1" id="KW-1133">Transmembrane helix</keyword>
<evidence type="ECO:0000256" key="1">
    <source>
        <dbReference type="SAM" id="Phobius"/>
    </source>
</evidence>
<accession>A0ABS8W3X7</accession>
<dbReference type="EMBL" id="JAIMJA010000002">
    <property type="protein sequence ID" value="MCE2593649.1"/>
    <property type="molecule type" value="Genomic_DNA"/>
</dbReference>
<name>A0ABS8W3X7_9GAMM</name>
<feature type="transmembrane region" description="Helical" evidence="1">
    <location>
        <begin position="5"/>
        <end position="25"/>
    </location>
</feature>
<keyword evidence="1" id="KW-0812">Transmembrane</keyword>
<dbReference type="Pfam" id="PF11391">
    <property type="entry name" value="DUF2798"/>
    <property type="match status" value="1"/>
</dbReference>
<dbReference type="Proteomes" id="UP001201273">
    <property type="component" value="Unassembled WGS sequence"/>
</dbReference>
<evidence type="ECO:0000313" key="2">
    <source>
        <dbReference type="EMBL" id="MCE2593649.1"/>
    </source>
</evidence>
<organism evidence="2 3">
    <name type="scientific">Motilimonas cestriensis</name>
    <dbReference type="NCBI Taxonomy" id="2742685"/>
    <lineage>
        <taxon>Bacteria</taxon>
        <taxon>Pseudomonadati</taxon>
        <taxon>Pseudomonadota</taxon>
        <taxon>Gammaproteobacteria</taxon>
        <taxon>Alteromonadales</taxon>
        <taxon>Alteromonadales genera incertae sedis</taxon>
        <taxon>Motilimonas</taxon>
    </lineage>
</organism>
<gene>
    <name evidence="2" type="ORF">K6Y31_02330</name>
</gene>
<keyword evidence="3" id="KW-1185">Reference proteome</keyword>
<protein>
    <submittedName>
        <fullName evidence="2">DUF2798 domain-containing protein</fullName>
    </submittedName>
</protein>
<keyword evidence="1" id="KW-0472">Membrane</keyword>